<proteinExistence type="inferred from homology"/>
<feature type="domain" description="Leucine-binding protein" evidence="3">
    <location>
        <begin position="13"/>
        <end position="338"/>
    </location>
</feature>
<evidence type="ECO:0000259" key="3">
    <source>
        <dbReference type="Pfam" id="PF13458"/>
    </source>
</evidence>
<dbReference type="EMBL" id="BMGG01000007">
    <property type="protein sequence ID" value="GGC77200.1"/>
    <property type="molecule type" value="Genomic_DNA"/>
</dbReference>
<evidence type="ECO:0000256" key="1">
    <source>
        <dbReference type="ARBA" id="ARBA00010062"/>
    </source>
</evidence>
<name>A0A916XJR8_9HYPH</name>
<dbReference type="AlphaFoldDB" id="A0A916XJR8"/>
<dbReference type="PANTHER" id="PTHR47235">
    <property type="entry name" value="BLR6548 PROTEIN"/>
    <property type="match status" value="1"/>
</dbReference>
<reference evidence="4" key="1">
    <citation type="journal article" date="2014" name="Int. J. Syst. Evol. Microbiol.">
        <title>Complete genome sequence of Corynebacterium casei LMG S-19264T (=DSM 44701T), isolated from a smear-ripened cheese.</title>
        <authorList>
            <consortium name="US DOE Joint Genome Institute (JGI-PGF)"/>
            <person name="Walter F."/>
            <person name="Albersmeier A."/>
            <person name="Kalinowski J."/>
            <person name="Ruckert C."/>
        </authorList>
    </citation>
    <scope>NUCLEOTIDE SEQUENCE</scope>
    <source>
        <strain evidence="4">CGMCC 1.12919</strain>
    </source>
</reference>
<dbReference type="InterPro" id="IPR028082">
    <property type="entry name" value="Peripla_BP_I"/>
</dbReference>
<dbReference type="CDD" id="cd06343">
    <property type="entry name" value="PBP1_ABC_ligand_binding-like"/>
    <property type="match status" value="1"/>
</dbReference>
<comment type="similarity">
    <text evidence="1">Belongs to the leucine-binding protein family.</text>
</comment>
<evidence type="ECO:0000313" key="5">
    <source>
        <dbReference type="Proteomes" id="UP000637002"/>
    </source>
</evidence>
<sequence>MDAAYDPGASNTEIRIGQTMPYSGPQSVLALQGTVMTAYFNDLNSRGGINGRMVNLISLDDGYSPPKTVEQTRKLVEGEEVLFIAGSLGTPTNAAIQAYLNAKRIPHLLIGSGSSKWHNPDKFRWSMTFYPSYRREAQAYASYIKATNPGANIAVLYQNDDSGRDFLADLKKSLGDDFKGRIVSQIGFEVADPTVDSPLLNMKAAGSDVLVFAGPPKFAVQAIRRAHEIGWEPLRLFWSPATSIAGVFQPAGLALAKGIVSALAFKAPLDPVWAETPDVKDYLAFMRRVGLDGRADDASAAYGYASAAMLRRILEAAGNRLTREHILEIATSLDAVDFPMVLPGIALRSTPQDYDTFKSLKIQRFNGKSWEVPAP</sequence>
<evidence type="ECO:0000256" key="2">
    <source>
        <dbReference type="ARBA" id="ARBA00022729"/>
    </source>
</evidence>
<keyword evidence="5" id="KW-1185">Reference proteome</keyword>
<dbReference type="InterPro" id="IPR028081">
    <property type="entry name" value="Leu-bd"/>
</dbReference>
<gene>
    <name evidence="4" type="ORF">GCM10010994_39390</name>
</gene>
<reference evidence="4" key="2">
    <citation type="submission" date="2020-09" db="EMBL/GenBank/DDBJ databases">
        <authorList>
            <person name="Sun Q."/>
            <person name="Zhou Y."/>
        </authorList>
    </citation>
    <scope>NUCLEOTIDE SEQUENCE</scope>
    <source>
        <strain evidence="4">CGMCC 1.12919</strain>
    </source>
</reference>
<keyword evidence="2" id="KW-0732">Signal</keyword>
<comment type="caution">
    <text evidence="4">The sequence shown here is derived from an EMBL/GenBank/DDBJ whole genome shotgun (WGS) entry which is preliminary data.</text>
</comment>
<dbReference type="Gene3D" id="3.40.50.2300">
    <property type="match status" value="2"/>
</dbReference>
<organism evidence="4 5">
    <name type="scientific">Chelatococcus reniformis</name>
    <dbReference type="NCBI Taxonomy" id="1494448"/>
    <lineage>
        <taxon>Bacteria</taxon>
        <taxon>Pseudomonadati</taxon>
        <taxon>Pseudomonadota</taxon>
        <taxon>Alphaproteobacteria</taxon>
        <taxon>Hyphomicrobiales</taxon>
        <taxon>Chelatococcaceae</taxon>
        <taxon>Chelatococcus</taxon>
    </lineage>
</organism>
<accession>A0A916XJR8</accession>
<evidence type="ECO:0000313" key="4">
    <source>
        <dbReference type="EMBL" id="GGC77200.1"/>
    </source>
</evidence>
<dbReference type="Pfam" id="PF13458">
    <property type="entry name" value="Peripla_BP_6"/>
    <property type="match status" value="1"/>
</dbReference>
<protein>
    <submittedName>
        <fullName evidence="4">Branched-chain amino acid ABC transporter substrate-binding protein</fullName>
    </submittedName>
</protein>
<dbReference type="Proteomes" id="UP000637002">
    <property type="component" value="Unassembled WGS sequence"/>
</dbReference>
<dbReference type="SUPFAM" id="SSF53822">
    <property type="entry name" value="Periplasmic binding protein-like I"/>
    <property type="match status" value="1"/>
</dbReference>
<dbReference type="PANTHER" id="PTHR47235:SF1">
    <property type="entry name" value="BLR6548 PROTEIN"/>
    <property type="match status" value="1"/>
</dbReference>